<reference evidence="3 4" key="1">
    <citation type="submission" date="2018-04" db="EMBL/GenBank/DDBJ databases">
        <title>The genome of golden apple snail Pomacea canaliculata provides insight into stress tolerance and invasive adaptation.</title>
        <authorList>
            <person name="Liu C."/>
            <person name="Liu B."/>
            <person name="Ren Y."/>
            <person name="Zhang Y."/>
            <person name="Wang H."/>
            <person name="Li S."/>
            <person name="Jiang F."/>
            <person name="Yin L."/>
            <person name="Zhang G."/>
            <person name="Qian W."/>
            <person name="Fan W."/>
        </authorList>
    </citation>
    <scope>NUCLEOTIDE SEQUENCE [LARGE SCALE GENOMIC DNA]</scope>
    <source>
        <strain evidence="3">SZHN2017</strain>
        <tissue evidence="3">Muscle</tissue>
    </source>
</reference>
<feature type="domain" description="WAP" evidence="2">
    <location>
        <begin position="34"/>
        <end position="86"/>
    </location>
</feature>
<gene>
    <name evidence="3" type="ORF">C0Q70_02450</name>
</gene>
<dbReference type="PROSITE" id="PS51390">
    <property type="entry name" value="WAP"/>
    <property type="match status" value="1"/>
</dbReference>
<dbReference type="Proteomes" id="UP000245119">
    <property type="component" value="Linkage Group LG2"/>
</dbReference>
<dbReference type="AlphaFoldDB" id="A0A2T7PQ36"/>
<dbReference type="PANTHER" id="PTHR14308">
    <property type="entry name" value="WAP FOUR-DISULFIDE CORE DOMAIN PROTEIN 1"/>
    <property type="match status" value="1"/>
</dbReference>
<organism evidence="3 4">
    <name type="scientific">Pomacea canaliculata</name>
    <name type="common">Golden apple snail</name>
    <dbReference type="NCBI Taxonomy" id="400727"/>
    <lineage>
        <taxon>Eukaryota</taxon>
        <taxon>Metazoa</taxon>
        <taxon>Spiralia</taxon>
        <taxon>Lophotrochozoa</taxon>
        <taxon>Mollusca</taxon>
        <taxon>Gastropoda</taxon>
        <taxon>Caenogastropoda</taxon>
        <taxon>Architaenioglossa</taxon>
        <taxon>Ampullarioidea</taxon>
        <taxon>Ampullariidae</taxon>
        <taxon>Pomacea</taxon>
    </lineage>
</organism>
<protein>
    <recommendedName>
        <fullName evidence="2">WAP domain-containing protein</fullName>
    </recommendedName>
</protein>
<dbReference type="GO" id="GO:0001558">
    <property type="term" value="P:regulation of cell growth"/>
    <property type="evidence" value="ECO:0007669"/>
    <property type="project" value="TreeGrafter"/>
</dbReference>
<accession>A0A2T7PQ36</accession>
<comment type="caution">
    <text evidence="3">The sequence shown here is derived from an EMBL/GenBank/DDBJ whole genome shotgun (WGS) entry which is preliminary data.</text>
</comment>
<feature type="region of interest" description="Disordered" evidence="1">
    <location>
        <begin position="1"/>
        <end position="29"/>
    </location>
</feature>
<evidence type="ECO:0000256" key="1">
    <source>
        <dbReference type="SAM" id="MobiDB-lite"/>
    </source>
</evidence>
<feature type="compositionally biased region" description="Polar residues" evidence="1">
    <location>
        <begin position="17"/>
        <end position="27"/>
    </location>
</feature>
<evidence type="ECO:0000313" key="4">
    <source>
        <dbReference type="Proteomes" id="UP000245119"/>
    </source>
</evidence>
<evidence type="ECO:0000259" key="2">
    <source>
        <dbReference type="PROSITE" id="PS51390"/>
    </source>
</evidence>
<dbReference type="InterPro" id="IPR008197">
    <property type="entry name" value="WAP_dom"/>
</dbReference>
<keyword evidence="4" id="KW-1185">Reference proteome</keyword>
<evidence type="ECO:0000313" key="3">
    <source>
        <dbReference type="EMBL" id="PVD35487.1"/>
    </source>
</evidence>
<dbReference type="Pfam" id="PF00095">
    <property type="entry name" value="WAP"/>
    <property type="match status" value="1"/>
</dbReference>
<sequence>MGQGGVDRAKRGGGQQVFYNNINPTDQPQEEQAVEQQAELCPPVPAVLPEGSCDLPTCSSDRMCGADGDRRKCCYNGCIYTCLPELRPPPFFDWILEPRRRLRSGLSWLITGPDRANEEESCSTSLMTDDADPLLCPEGFFCSIFDRGEPDNGIPNQGVCVKVTADDDGKEQMQADLPMADGALHEMTPGVVHDNACDIAKGWILIEGHSAVVEGQNWSVLVFVKHLNNPQTNGSSGLDAIIAAPRLRVSFLTSS</sequence>
<dbReference type="OrthoDB" id="5989673at2759"/>
<dbReference type="EMBL" id="PZQS01000002">
    <property type="protein sequence ID" value="PVD35487.1"/>
    <property type="molecule type" value="Genomic_DNA"/>
</dbReference>
<dbReference type="PANTHER" id="PTHR14308:SF0">
    <property type="entry name" value="WAP FOUR-DISULFIDE CORE DOMAIN PROTEIN 1"/>
    <property type="match status" value="1"/>
</dbReference>
<dbReference type="GO" id="GO:0030414">
    <property type="term" value="F:peptidase inhibitor activity"/>
    <property type="evidence" value="ECO:0007669"/>
    <property type="project" value="InterPro"/>
</dbReference>
<name>A0A2T7PQ36_POMCA</name>
<proteinExistence type="predicted"/>
<dbReference type="GO" id="GO:0005615">
    <property type="term" value="C:extracellular space"/>
    <property type="evidence" value="ECO:0007669"/>
    <property type="project" value="TreeGrafter"/>
</dbReference>
<dbReference type="InterPro" id="IPR042357">
    <property type="entry name" value="WFDC1"/>
</dbReference>